<gene>
    <name evidence="2" type="ORF">AV530_013862</name>
</gene>
<feature type="compositionally biased region" description="Gly residues" evidence="1">
    <location>
        <begin position="13"/>
        <end position="27"/>
    </location>
</feature>
<name>A0A1V4L1U8_PATFA</name>
<dbReference type="EMBL" id="LSYS01000032">
    <property type="protein sequence ID" value="OPJ90622.1"/>
    <property type="molecule type" value="Genomic_DNA"/>
</dbReference>
<accession>A0A1V4L1U8</accession>
<evidence type="ECO:0000256" key="1">
    <source>
        <dbReference type="SAM" id="MobiDB-lite"/>
    </source>
</evidence>
<feature type="region of interest" description="Disordered" evidence="1">
    <location>
        <begin position="1"/>
        <end position="34"/>
    </location>
</feature>
<dbReference type="Proteomes" id="UP000190648">
    <property type="component" value="Unassembled WGS sequence"/>
</dbReference>
<reference evidence="2 3" key="1">
    <citation type="submission" date="2016-02" db="EMBL/GenBank/DDBJ databases">
        <title>Band-tailed pigeon sequencing and assembly.</title>
        <authorList>
            <person name="Soares A.E."/>
            <person name="Novak B.J."/>
            <person name="Rice E.S."/>
            <person name="O'Connell B."/>
            <person name="Chang D."/>
            <person name="Weber S."/>
            <person name="Shapiro B."/>
        </authorList>
    </citation>
    <scope>NUCLEOTIDE SEQUENCE [LARGE SCALE GENOMIC DNA]</scope>
    <source>
        <strain evidence="2">BTP2013</strain>
        <tissue evidence="2">Blood</tissue>
    </source>
</reference>
<protein>
    <submittedName>
        <fullName evidence="2">Uncharacterized protein</fullName>
    </submittedName>
</protein>
<evidence type="ECO:0000313" key="3">
    <source>
        <dbReference type="Proteomes" id="UP000190648"/>
    </source>
</evidence>
<feature type="compositionally biased region" description="Low complexity" evidence="1">
    <location>
        <begin position="1"/>
        <end position="12"/>
    </location>
</feature>
<dbReference type="AlphaFoldDB" id="A0A1V4L1U8"/>
<comment type="caution">
    <text evidence="2">The sequence shown here is derived from an EMBL/GenBank/DDBJ whole genome shotgun (WGS) entry which is preliminary data.</text>
</comment>
<sequence>MARAGAVAPGLVLGRGAGRGVGAAEPGGGRRRAASARGLRAPLLPLIRIHFRQLLRSLVPSGIARQTRVDVLD</sequence>
<evidence type="ECO:0000313" key="2">
    <source>
        <dbReference type="EMBL" id="OPJ90622.1"/>
    </source>
</evidence>
<proteinExistence type="predicted"/>
<organism evidence="2 3">
    <name type="scientific">Patagioenas fasciata monilis</name>
    <dbReference type="NCBI Taxonomy" id="372326"/>
    <lineage>
        <taxon>Eukaryota</taxon>
        <taxon>Metazoa</taxon>
        <taxon>Chordata</taxon>
        <taxon>Craniata</taxon>
        <taxon>Vertebrata</taxon>
        <taxon>Euteleostomi</taxon>
        <taxon>Archelosauria</taxon>
        <taxon>Archosauria</taxon>
        <taxon>Dinosauria</taxon>
        <taxon>Saurischia</taxon>
        <taxon>Theropoda</taxon>
        <taxon>Coelurosauria</taxon>
        <taxon>Aves</taxon>
        <taxon>Neognathae</taxon>
        <taxon>Neoaves</taxon>
        <taxon>Columbimorphae</taxon>
        <taxon>Columbiformes</taxon>
        <taxon>Columbidae</taxon>
        <taxon>Patagioenas</taxon>
    </lineage>
</organism>
<keyword evidence="3" id="KW-1185">Reference proteome</keyword>